<dbReference type="InterPro" id="IPR010096">
    <property type="entry name" value="NADH-Q_OxRdtase_suN/2"/>
</dbReference>
<dbReference type="RefSeq" id="WP_170203383.1">
    <property type="nucleotide sequence ID" value="NZ_CP051685.1"/>
</dbReference>
<dbReference type="GO" id="GO:0042773">
    <property type="term" value="P:ATP synthesis coupled electron transport"/>
    <property type="evidence" value="ECO:0007669"/>
    <property type="project" value="InterPro"/>
</dbReference>
<evidence type="ECO:0000256" key="5">
    <source>
        <dbReference type="HAMAP-Rule" id="MF_00445"/>
    </source>
</evidence>
<feature type="transmembrane region" description="Helical" evidence="5">
    <location>
        <begin position="116"/>
        <end position="137"/>
    </location>
</feature>
<organism evidence="8 9">
    <name type="scientific">Massilia forsythiae</name>
    <dbReference type="NCBI Taxonomy" id="2728020"/>
    <lineage>
        <taxon>Bacteria</taxon>
        <taxon>Pseudomonadati</taxon>
        <taxon>Pseudomonadota</taxon>
        <taxon>Betaproteobacteria</taxon>
        <taxon>Burkholderiales</taxon>
        <taxon>Oxalobacteraceae</taxon>
        <taxon>Telluria group</taxon>
        <taxon>Massilia</taxon>
    </lineage>
</organism>
<sequence length="507" mass="53906">MNPIINHPAVETAATNLAPVHAEIFLLVAASAILLIDMFQKEGKRNLTYILSLLTLGGCAVFSFLDFQSGATVHTFYGMYVSDPMANLLKLFTYLAVAVTLVYSRQYADERGMMSGNMGGEFYVLALFATLGQMIMISGSSMLSIYLGLELMSLSLYALVAIRRDHAISTEASMKYFILGSLASGFMLYGISMVYGATGSLDIASIARAAGSNSANHTILVFGLVFLVAGLAFKLGAVPFHMWVPDVYQGAPTAVTLLLGAAPKLASFAMLIRILVEGLLPLAFDWQQMLLALAVLSLAVGNLTAIAQSNLKRMLAYSTIAQLGFVLLGMMAGVVGGSIANAPVAYSAAMYYTITYVLTTLGSFGLIMMLARAGFEAEEIADFKGLAKRSPWYAIVMTVLMFSLAGVPPMMGFMAKWAVLQAVVATGQLWLAIVAVLFSLIGAFYYLRVVKTIWFDDVADASPIATPMDMRAVLSLNGVLVVGLGVLPGPLLAACLSAMKATLGMGA</sequence>
<keyword evidence="5" id="KW-1003">Cell membrane</keyword>
<dbReference type="AlphaFoldDB" id="A0A7Z2VY08"/>
<evidence type="ECO:0000259" key="7">
    <source>
        <dbReference type="Pfam" id="PF00361"/>
    </source>
</evidence>
<keyword evidence="5" id="KW-1278">Translocase</keyword>
<feature type="transmembrane region" description="Helical" evidence="5">
    <location>
        <begin position="20"/>
        <end position="39"/>
    </location>
</feature>
<dbReference type="GO" id="GO:0005886">
    <property type="term" value="C:plasma membrane"/>
    <property type="evidence" value="ECO:0007669"/>
    <property type="project" value="UniProtKB-SubCell"/>
</dbReference>
<dbReference type="GO" id="GO:0048038">
    <property type="term" value="F:quinone binding"/>
    <property type="evidence" value="ECO:0007669"/>
    <property type="project" value="UniProtKB-KW"/>
</dbReference>
<evidence type="ECO:0000256" key="1">
    <source>
        <dbReference type="ARBA" id="ARBA00004127"/>
    </source>
</evidence>
<comment type="similarity">
    <text evidence="5">Belongs to the complex I subunit 2 family.</text>
</comment>
<keyword evidence="3 5" id="KW-1133">Transmembrane helix</keyword>
<dbReference type="GO" id="GO:0012505">
    <property type="term" value="C:endomembrane system"/>
    <property type="evidence" value="ECO:0007669"/>
    <property type="project" value="UniProtKB-SubCell"/>
</dbReference>
<reference evidence="8 9" key="1">
    <citation type="submission" date="2020-04" db="EMBL/GenBank/DDBJ databases">
        <title>Genome sequencing of novel species.</title>
        <authorList>
            <person name="Heo J."/>
            <person name="Kim S.-J."/>
            <person name="Kim J.-S."/>
            <person name="Hong S.-B."/>
            <person name="Kwon S.-W."/>
        </authorList>
    </citation>
    <scope>NUCLEOTIDE SEQUENCE [LARGE SCALE GENOMIC DNA]</scope>
    <source>
        <strain evidence="8 9">GN2-R2</strain>
    </source>
</reference>
<dbReference type="EMBL" id="CP051685">
    <property type="protein sequence ID" value="QJE01356.1"/>
    <property type="molecule type" value="Genomic_DNA"/>
</dbReference>
<dbReference type="PANTHER" id="PTHR22773">
    <property type="entry name" value="NADH DEHYDROGENASE"/>
    <property type="match status" value="1"/>
</dbReference>
<dbReference type="GO" id="GO:0050136">
    <property type="term" value="F:NADH dehydrogenase (quinone) (non-electrogenic) activity"/>
    <property type="evidence" value="ECO:0007669"/>
    <property type="project" value="UniProtKB-UniRule"/>
</dbReference>
<gene>
    <name evidence="5 8" type="primary">nuoN</name>
    <name evidence="8" type="ORF">HH212_16030</name>
</gene>
<feature type="transmembrane region" description="Helical" evidence="5">
    <location>
        <begin position="254"/>
        <end position="276"/>
    </location>
</feature>
<evidence type="ECO:0000313" key="8">
    <source>
        <dbReference type="EMBL" id="QJE01356.1"/>
    </source>
</evidence>
<keyword evidence="9" id="KW-1185">Reference proteome</keyword>
<evidence type="ECO:0000256" key="3">
    <source>
        <dbReference type="ARBA" id="ARBA00022989"/>
    </source>
</evidence>
<keyword evidence="4 5" id="KW-0472">Membrane</keyword>
<comment type="subcellular location">
    <subcellularLocation>
        <location evidence="5">Cell membrane</location>
        <topology evidence="5">Multi-pass membrane protein</topology>
    </subcellularLocation>
    <subcellularLocation>
        <location evidence="1">Endomembrane system</location>
        <topology evidence="1">Multi-pass membrane protein</topology>
    </subcellularLocation>
    <subcellularLocation>
        <location evidence="6">Membrane</location>
        <topology evidence="6">Multi-pass membrane protein</topology>
    </subcellularLocation>
</comment>
<comment type="subunit">
    <text evidence="5">NDH-1 is composed of 14 different subunits. Subunits NuoA, H, J, K, L, M, N constitute the membrane sector of the complex.</text>
</comment>
<keyword evidence="5" id="KW-0874">Quinone</keyword>
<feature type="transmembrane region" description="Helical" evidence="5">
    <location>
        <begin position="288"/>
        <end position="307"/>
    </location>
</feature>
<dbReference type="GO" id="GO:0008137">
    <property type="term" value="F:NADH dehydrogenase (ubiquinone) activity"/>
    <property type="evidence" value="ECO:0007669"/>
    <property type="project" value="InterPro"/>
</dbReference>
<feature type="transmembrane region" description="Helical" evidence="5">
    <location>
        <begin position="427"/>
        <end position="447"/>
    </location>
</feature>
<evidence type="ECO:0000256" key="4">
    <source>
        <dbReference type="ARBA" id="ARBA00023136"/>
    </source>
</evidence>
<dbReference type="Proteomes" id="UP000502415">
    <property type="component" value="Chromosome"/>
</dbReference>
<feature type="transmembrane region" description="Helical" evidence="5">
    <location>
        <begin position="85"/>
        <end position="104"/>
    </location>
</feature>
<dbReference type="PRINTS" id="PR01434">
    <property type="entry name" value="NADHDHGNASE5"/>
</dbReference>
<feature type="transmembrane region" description="Helical" evidence="5">
    <location>
        <begin position="174"/>
        <end position="195"/>
    </location>
</feature>
<feature type="transmembrane region" description="Helical" evidence="5">
    <location>
        <begin position="349"/>
        <end position="371"/>
    </location>
</feature>
<feature type="transmembrane region" description="Helical" evidence="5">
    <location>
        <begin position="314"/>
        <end position="337"/>
    </location>
</feature>
<protein>
    <recommendedName>
        <fullName evidence="5">NADH-quinone oxidoreductase subunit N</fullName>
        <ecNumber evidence="5">7.1.1.-</ecNumber>
    </recommendedName>
    <alternativeName>
        <fullName evidence="5">NADH dehydrogenase I subunit N</fullName>
    </alternativeName>
    <alternativeName>
        <fullName evidence="5">NDH-1 subunit N</fullName>
    </alternativeName>
</protein>
<keyword evidence="8" id="KW-0560">Oxidoreductase</keyword>
<dbReference type="KEGG" id="mfy:HH212_16030"/>
<feature type="transmembrane region" description="Helical" evidence="5">
    <location>
        <begin position="46"/>
        <end position="65"/>
    </location>
</feature>
<dbReference type="NCBIfam" id="TIGR01770">
    <property type="entry name" value="NDH_I_N"/>
    <property type="match status" value="1"/>
</dbReference>
<dbReference type="NCBIfam" id="NF004442">
    <property type="entry name" value="PRK05777.1-5"/>
    <property type="match status" value="1"/>
</dbReference>
<proteinExistence type="inferred from homology"/>
<feature type="transmembrane region" description="Helical" evidence="5">
    <location>
        <begin position="143"/>
        <end position="162"/>
    </location>
</feature>
<keyword evidence="5" id="KW-0813">Transport</keyword>
<evidence type="ECO:0000256" key="6">
    <source>
        <dbReference type="RuleBase" id="RU000320"/>
    </source>
</evidence>
<keyword evidence="5" id="KW-0830">Ubiquinone</keyword>
<feature type="transmembrane region" description="Helical" evidence="5">
    <location>
        <begin position="392"/>
        <end position="415"/>
    </location>
</feature>
<dbReference type="InterPro" id="IPR001750">
    <property type="entry name" value="ND/Mrp_TM"/>
</dbReference>
<accession>A0A7Z2VY08</accession>
<evidence type="ECO:0000313" key="9">
    <source>
        <dbReference type="Proteomes" id="UP000502415"/>
    </source>
</evidence>
<comment type="function">
    <text evidence="5">NDH-1 shuttles electrons from NADH, via FMN and iron-sulfur (Fe-S) centers, to quinones in the respiratory chain. The immediate electron acceptor for the enzyme in this species is believed to be ubiquinone. Couples the redox reaction to proton translocation (for every two electrons transferred, four hydrogen ions are translocated across the cytoplasmic membrane), and thus conserves the redox energy in a proton gradient.</text>
</comment>
<dbReference type="EC" id="7.1.1.-" evidence="5"/>
<evidence type="ECO:0000256" key="2">
    <source>
        <dbReference type="ARBA" id="ARBA00022692"/>
    </source>
</evidence>
<keyword evidence="2 5" id="KW-0812">Transmembrane</keyword>
<feature type="transmembrane region" description="Helical" evidence="5">
    <location>
        <begin position="215"/>
        <end position="233"/>
    </location>
</feature>
<feature type="transmembrane region" description="Helical" evidence="5">
    <location>
        <begin position="478"/>
        <end position="499"/>
    </location>
</feature>
<comment type="catalytic activity">
    <reaction evidence="5">
        <text>a quinone + NADH + 5 H(+)(in) = a quinol + NAD(+) + 4 H(+)(out)</text>
        <dbReference type="Rhea" id="RHEA:57888"/>
        <dbReference type="ChEBI" id="CHEBI:15378"/>
        <dbReference type="ChEBI" id="CHEBI:24646"/>
        <dbReference type="ChEBI" id="CHEBI:57540"/>
        <dbReference type="ChEBI" id="CHEBI:57945"/>
        <dbReference type="ChEBI" id="CHEBI:132124"/>
    </reaction>
</comment>
<name>A0A7Z2VY08_9BURK</name>
<dbReference type="Pfam" id="PF00361">
    <property type="entry name" value="Proton_antipo_M"/>
    <property type="match status" value="1"/>
</dbReference>
<dbReference type="HAMAP" id="MF_00445">
    <property type="entry name" value="NDH1_NuoN_1"/>
    <property type="match status" value="1"/>
</dbReference>
<keyword evidence="5" id="KW-0520">NAD</keyword>
<feature type="domain" description="NADH:quinone oxidoreductase/Mrp antiporter transmembrane" evidence="7">
    <location>
        <begin position="141"/>
        <end position="441"/>
    </location>
</feature>